<dbReference type="Pfam" id="PF13505">
    <property type="entry name" value="OMP_b-brl"/>
    <property type="match status" value="1"/>
</dbReference>
<feature type="domain" description="Outer membrane protein beta-barrel" evidence="3">
    <location>
        <begin position="17"/>
        <end position="227"/>
    </location>
</feature>
<evidence type="ECO:0000256" key="2">
    <source>
        <dbReference type="SAM" id="SignalP"/>
    </source>
</evidence>
<sequence length="230" mass="25211">MPSPLRLALGGLLLAAPSLSHAQTAEPAQTTASRCYVGLAAYHSNFQNLASWRSGDSGFRVPVQLSGGYQLRPRLALELGVAYSVRTTRYAYDSYYFNTSGVAPAYYQYSNTTTGRTTSVTALARYGLTRQPAHRFQAQALGGLTWVHRSFYSRGFEGDNLSGTLQSVPFETRGTMNDLLLTAGVGLGYRLSPRFALNLDLTTNYDLRRSDTFDQYTGSAALGVRYRLGK</sequence>
<dbReference type="RefSeq" id="WP_196292474.1">
    <property type="nucleotide sequence ID" value="NZ_JADQDM010000002.1"/>
</dbReference>
<keyword evidence="1 2" id="KW-0732">Signal</keyword>
<organism evidence="4 5">
    <name type="scientific">Hymenobacter ruricola</name>
    <dbReference type="NCBI Taxonomy" id="2791023"/>
    <lineage>
        <taxon>Bacteria</taxon>
        <taxon>Pseudomonadati</taxon>
        <taxon>Bacteroidota</taxon>
        <taxon>Cytophagia</taxon>
        <taxon>Cytophagales</taxon>
        <taxon>Hymenobacteraceae</taxon>
        <taxon>Hymenobacter</taxon>
    </lineage>
</organism>
<dbReference type="InterPro" id="IPR011250">
    <property type="entry name" value="OMP/PagP_B-barrel"/>
</dbReference>
<protein>
    <submittedName>
        <fullName evidence="4">Outer membrane beta-barrel protein</fullName>
    </submittedName>
</protein>
<reference evidence="4 5" key="1">
    <citation type="submission" date="2020-11" db="EMBL/GenBank/DDBJ databases">
        <authorList>
            <person name="Kim M.K."/>
        </authorList>
    </citation>
    <scope>NUCLEOTIDE SEQUENCE [LARGE SCALE GENOMIC DNA]</scope>
    <source>
        <strain evidence="4 5">BT662</strain>
    </source>
</reference>
<dbReference type="Proteomes" id="UP000618931">
    <property type="component" value="Unassembled WGS sequence"/>
</dbReference>
<dbReference type="Gene3D" id="2.40.160.20">
    <property type="match status" value="1"/>
</dbReference>
<name>A0ABS0I295_9BACT</name>
<evidence type="ECO:0000313" key="4">
    <source>
        <dbReference type="EMBL" id="MBF9221059.1"/>
    </source>
</evidence>
<feature type="signal peptide" evidence="2">
    <location>
        <begin position="1"/>
        <end position="22"/>
    </location>
</feature>
<comment type="caution">
    <text evidence="4">The sequence shown here is derived from an EMBL/GenBank/DDBJ whole genome shotgun (WGS) entry which is preliminary data.</text>
</comment>
<dbReference type="InterPro" id="IPR027385">
    <property type="entry name" value="Beta-barrel_OMP"/>
</dbReference>
<gene>
    <name evidence="4" type="ORF">I2H31_08085</name>
</gene>
<dbReference type="EMBL" id="JADQDM010000002">
    <property type="protein sequence ID" value="MBF9221059.1"/>
    <property type="molecule type" value="Genomic_DNA"/>
</dbReference>
<keyword evidence="5" id="KW-1185">Reference proteome</keyword>
<dbReference type="SUPFAM" id="SSF56925">
    <property type="entry name" value="OMPA-like"/>
    <property type="match status" value="1"/>
</dbReference>
<proteinExistence type="predicted"/>
<evidence type="ECO:0000259" key="3">
    <source>
        <dbReference type="Pfam" id="PF13505"/>
    </source>
</evidence>
<feature type="chain" id="PRO_5045524219" evidence="2">
    <location>
        <begin position="23"/>
        <end position="230"/>
    </location>
</feature>
<evidence type="ECO:0000313" key="5">
    <source>
        <dbReference type="Proteomes" id="UP000618931"/>
    </source>
</evidence>
<accession>A0ABS0I295</accession>
<evidence type="ECO:0000256" key="1">
    <source>
        <dbReference type="ARBA" id="ARBA00022729"/>
    </source>
</evidence>